<dbReference type="EMBL" id="CP005290">
    <property type="protein sequence ID" value="AGK62064.1"/>
    <property type="molecule type" value="Genomic_DNA"/>
</dbReference>
<dbReference type="GeneID" id="15393740"/>
<dbReference type="Gene3D" id="3.90.226.10">
    <property type="entry name" value="2-enoyl-CoA Hydratase, Chain A, domain 1"/>
    <property type="match status" value="1"/>
</dbReference>
<name>N0BEL6_9EURY</name>
<dbReference type="GO" id="GO:0006631">
    <property type="term" value="P:fatty acid metabolic process"/>
    <property type="evidence" value="ECO:0007669"/>
    <property type="project" value="UniProtKB-KW"/>
</dbReference>
<evidence type="ECO:0000313" key="7">
    <source>
        <dbReference type="EMBL" id="AGK62064.1"/>
    </source>
</evidence>
<comment type="function">
    <text evidence="4">May play a role in fatty acid biosynthesis and insulin sensitivity.</text>
</comment>
<evidence type="ECO:0000256" key="6">
    <source>
        <dbReference type="RuleBase" id="RU003707"/>
    </source>
</evidence>
<dbReference type="Pfam" id="PF00378">
    <property type="entry name" value="ECH_1"/>
    <property type="match status" value="1"/>
</dbReference>
<dbReference type="AlphaFoldDB" id="N0BEL6"/>
<proteinExistence type="inferred from homology"/>
<dbReference type="HOGENOM" id="CLU_009834_7_3_2"/>
<dbReference type="InterPro" id="IPR029045">
    <property type="entry name" value="ClpP/crotonase-like_dom_sf"/>
</dbReference>
<evidence type="ECO:0000256" key="2">
    <source>
        <dbReference type="ARBA" id="ARBA00022946"/>
    </source>
</evidence>
<dbReference type="OrthoDB" id="27846at2157"/>
<protein>
    <recommendedName>
        <fullName evidence="5">Enoyl-CoA hydratase domain-containing protein 3, mitochondrial</fullName>
    </recommendedName>
</protein>
<dbReference type="STRING" id="387631.Asulf_02106"/>
<keyword evidence="2" id="KW-0809">Transit peptide</keyword>
<dbReference type="PROSITE" id="PS00166">
    <property type="entry name" value="ENOYL_COA_HYDRATASE"/>
    <property type="match status" value="1"/>
</dbReference>
<organism evidence="7 8">
    <name type="scientific">Archaeoglobus sulfaticallidus PM70-1</name>
    <dbReference type="NCBI Taxonomy" id="387631"/>
    <lineage>
        <taxon>Archaea</taxon>
        <taxon>Methanobacteriati</taxon>
        <taxon>Methanobacteriota</taxon>
        <taxon>Archaeoglobi</taxon>
        <taxon>Archaeoglobales</taxon>
        <taxon>Archaeoglobaceae</taxon>
        <taxon>Archaeoglobus</taxon>
    </lineage>
</organism>
<gene>
    <name evidence="7" type="ORF">Asulf_02106</name>
</gene>
<dbReference type="Proteomes" id="UP000013307">
    <property type="component" value="Chromosome"/>
</dbReference>
<sequence>MKREFRNLVYEEKDRIGIITLNRPEKRNALSYDLLDELESLVNDLAAERKVKVVIIKGAGKIFSSGHDLNEILNHPIEVEKLFRKCFSVMLAIRNAPQTYIAQVHGMAAAAGCQLVSACDLAVAEENALFSLPGVKIGLFCSTPVVFVSRAVGRKRAYEMAITGEFITAKQAYEWGLLNKIVPVEELESATMELARKLSGYSFTALESGKRMFYRQIQMEDFLALEYATEVISLQSSSEDAVEGIKAFLEKREPRWKY</sequence>
<dbReference type="PANTHER" id="PTHR43602">
    <property type="match status" value="1"/>
</dbReference>
<evidence type="ECO:0000256" key="5">
    <source>
        <dbReference type="ARBA" id="ARBA00040545"/>
    </source>
</evidence>
<reference evidence="7 8" key="1">
    <citation type="journal article" date="2013" name="Genome Announc.">
        <title>Complete Genome Sequence of the Thermophilic and Facultatively Chemolithoautotrophic Sulfate Reducer Archaeoglobus sulfaticallidus Strain PM70-1T.</title>
        <authorList>
            <person name="Stokke R."/>
            <person name="Hocking W.P."/>
            <person name="Steinsbu B.O."/>
            <person name="Steen I.H."/>
        </authorList>
    </citation>
    <scope>NUCLEOTIDE SEQUENCE [LARGE SCALE GENOMIC DNA]</scope>
    <source>
        <strain evidence="7">PM70-1</strain>
    </source>
</reference>
<dbReference type="InterPro" id="IPR014748">
    <property type="entry name" value="Enoyl-CoA_hydra_C"/>
</dbReference>
<keyword evidence="8" id="KW-1185">Reference proteome</keyword>
<evidence type="ECO:0000256" key="1">
    <source>
        <dbReference type="ARBA" id="ARBA00022832"/>
    </source>
</evidence>
<dbReference type="CDD" id="cd06558">
    <property type="entry name" value="crotonase-like"/>
    <property type="match status" value="1"/>
</dbReference>
<comment type="similarity">
    <text evidence="6">Belongs to the enoyl-CoA hydratase/isomerase family.</text>
</comment>
<evidence type="ECO:0000256" key="4">
    <source>
        <dbReference type="ARBA" id="ARBA00037410"/>
    </source>
</evidence>
<evidence type="ECO:0000256" key="3">
    <source>
        <dbReference type="ARBA" id="ARBA00023098"/>
    </source>
</evidence>
<accession>N0BEL6</accession>
<dbReference type="GO" id="GO:0016836">
    <property type="term" value="F:hydro-lyase activity"/>
    <property type="evidence" value="ECO:0007669"/>
    <property type="project" value="TreeGrafter"/>
</dbReference>
<evidence type="ECO:0000313" key="8">
    <source>
        <dbReference type="Proteomes" id="UP000013307"/>
    </source>
</evidence>
<dbReference type="SUPFAM" id="SSF52096">
    <property type="entry name" value="ClpP/crotonase"/>
    <property type="match status" value="1"/>
</dbReference>
<dbReference type="InterPro" id="IPR018376">
    <property type="entry name" value="Enoyl-CoA_hyd/isom_CS"/>
</dbReference>
<keyword evidence="3" id="KW-0443">Lipid metabolism</keyword>
<dbReference type="PANTHER" id="PTHR43602:SF1">
    <property type="entry name" value="ENOYL-COA HYDRATASE DOMAIN-CONTAINING PROTEIN 3, MITOCHONDRIAL"/>
    <property type="match status" value="1"/>
</dbReference>
<dbReference type="KEGG" id="ast:Asulf_02106"/>
<dbReference type="Gene3D" id="1.10.12.10">
    <property type="entry name" value="Lyase 2-enoyl-coa Hydratase, Chain A, domain 2"/>
    <property type="match status" value="1"/>
</dbReference>
<dbReference type="InterPro" id="IPR052377">
    <property type="entry name" value="Mitochondrial_ECH-domain"/>
</dbReference>
<dbReference type="InterPro" id="IPR001753">
    <property type="entry name" value="Enoyl-CoA_hydra/iso"/>
</dbReference>
<dbReference type="eggNOG" id="arCOG00239">
    <property type="taxonomic scope" value="Archaea"/>
</dbReference>
<dbReference type="RefSeq" id="WP_015591660.1">
    <property type="nucleotide sequence ID" value="NC_021169.1"/>
</dbReference>
<keyword evidence="1" id="KW-0276">Fatty acid metabolism</keyword>